<feature type="transmembrane region" description="Helical" evidence="1">
    <location>
        <begin position="297"/>
        <end position="315"/>
    </location>
</feature>
<sequence length="570" mass="62809">MPILETERSPAFTFRSALESWGMSAFYVVFLALAIIPPLFYLRQPLLHDEMTYLVIGREIAAGGTLYAGIADHKTPAVYYLTALLWETVPEPYLAGRVLVYAVHAVTALLVFRLGSLWGRPVAAVGSLAYLFGVYVPVFDGFGLMTEPFAALFLTAAVLWLFAERRVTDLLAGLSLAFGVLFNQTVLLFGIVVICWSLARLYAGETALRTVAVRYSRVGTAFLTPLVLVALFMASRGTLGETLWYTFLLPLNHYDPPYFLDGQLLSAASYLPVWLLAGGTALYVFRSIPSRSFDTRLAFLSLWLVIMSVPGLQAFHGGHRYIFAMPAAAVLAGVGLRRLFSFLTDGPRPLSRLEWAGLALAVAVSEAVLTLVAANSGYQYLFLLEFGFALMLVGAIVLSYVMVKWDGSVGQLDTRQWVALVAGVFLVLSALGGTVAVDGVREIRLSGEHVETQSASAEELDAVVDGRFYSLGPPTRYELAYFGEARPARTFITPPYGEPLADRVVTELERDEVPYVLVRSQQVVDGRIDPTHGYYPDAREPVVMYIEANYEPVAEHNGYVVYERVPNRRD</sequence>
<proteinExistence type="predicted"/>
<feature type="transmembrane region" description="Helical" evidence="1">
    <location>
        <begin position="352"/>
        <end position="374"/>
    </location>
</feature>
<accession>A0A847UEC0</accession>
<dbReference type="Proteomes" id="UP000641625">
    <property type="component" value="Unassembled WGS sequence"/>
</dbReference>
<feature type="transmembrane region" description="Helical" evidence="1">
    <location>
        <begin position="220"/>
        <end position="247"/>
    </location>
</feature>
<keyword evidence="1" id="KW-0472">Membrane</keyword>
<keyword evidence="1" id="KW-0812">Transmembrane</keyword>
<feature type="transmembrane region" description="Helical" evidence="1">
    <location>
        <begin position="267"/>
        <end position="285"/>
    </location>
</feature>
<feature type="transmembrane region" description="Helical" evidence="1">
    <location>
        <begin position="20"/>
        <end position="42"/>
    </location>
</feature>
<feature type="transmembrane region" description="Helical" evidence="1">
    <location>
        <begin position="94"/>
        <end position="112"/>
    </location>
</feature>
<name>A0A847UEC0_HALAR</name>
<dbReference type="EMBL" id="WOWA01000001">
    <property type="protein sequence ID" value="NLV11845.1"/>
    <property type="molecule type" value="Genomic_DNA"/>
</dbReference>
<dbReference type="AlphaFoldDB" id="A0A847UEC0"/>
<feature type="transmembrane region" description="Helical" evidence="1">
    <location>
        <begin position="380"/>
        <end position="405"/>
    </location>
</feature>
<evidence type="ECO:0000313" key="2">
    <source>
        <dbReference type="EMBL" id="NLV11845.1"/>
    </source>
</evidence>
<organism evidence="2 3">
    <name type="scientific">Haloarcula argentinensis</name>
    <dbReference type="NCBI Taxonomy" id="43776"/>
    <lineage>
        <taxon>Archaea</taxon>
        <taxon>Methanobacteriati</taxon>
        <taxon>Methanobacteriota</taxon>
        <taxon>Stenosarchaea group</taxon>
        <taxon>Halobacteria</taxon>
        <taxon>Halobacteriales</taxon>
        <taxon>Haloarculaceae</taxon>
        <taxon>Haloarcula</taxon>
    </lineage>
</organism>
<evidence type="ECO:0008006" key="4">
    <source>
        <dbReference type="Google" id="ProtNLM"/>
    </source>
</evidence>
<evidence type="ECO:0000313" key="3">
    <source>
        <dbReference type="Proteomes" id="UP000641625"/>
    </source>
</evidence>
<comment type="caution">
    <text evidence="2">The sequence shown here is derived from an EMBL/GenBank/DDBJ whole genome shotgun (WGS) entry which is preliminary data.</text>
</comment>
<protein>
    <recommendedName>
        <fullName evidence="4">Glycosyltransferase RgtA/B/C/D-like domain-containing protein</fullName>
    </recommendedName>
</protein>
<feature type="transmembrane region" description="Helical" evidence="1">
    <location>
        <begin position="118"/>
        <end position="138"/>
    </location>
</feature>
<evidence type="ECO:0000256" key="1">
    <source>
        <dbReference type="SAM" id="Phobius"/>
    </source>
</evidence>
<feature type="transmembrane region" description="Helical" evidence="1">
    <location>
        <begin position="417"/>
        <end position="437"/>
    </location>
</feature>
<feature type="transmembrane region" description="Helical" evidence="1">
    <location>
        <begin position="175"/>
        <end position="199"/>
    </location>
</feature>
<reference evidence="2" key="1">
    <citation type="submission" date="2019-12" db="EMBL/GenBank/DDBJ databases">
        <title>Whole genome sequencing of Haloarcula argentinensis strain pws5.</title>
        <authorList>
            <person name="Verma D.K."/>
            <person name="Gopal K."/>
            <person name="Prasad E.S."/>
        </authorList>
    </citation>
    <scope>NUCLEOTIDE SEQUENCE</scope>
    <source>
        <strain evidence="2">Pws5</strain>
    </source>
</reference>
<gene>
    <name evidence="2" type="ORF">GOC77_00855</name>
</gene>
<keyword evidence="1" id="KW-1133">Transmembrane helix</keyword>